<evidence type="ECO:0000313" key="4">
    <source>
        <dbReference type="Proteomes" id="UP000488956"/>
    </source>
</evidence>
<comment type="caution">
    <text evidence="2">The sequence shown here is derived from an EMBL/GenBank/DDBJ whole genome shotgun (WGS) entry which is preliminary data.</text>
</comment>
<dbReference type="EMBL" id="QXFX01001438">
    <property type="protein sequence ID" value="KAE9090258.1"/>
    <property type="molecule type" value="Genomic_DNA"/>
</dbReference>
<dbReference type="EMBL" id="QXFY01000209">
    <property type="protein sequence ID" value="KAE9352105.1"/>
    <property type="molecule type" value="Genomic_DNA"/>
</dbReference>
<proteinExistence type="predicted"/>
<accession>A0A6G0S807</accession>
<evidence type="ECO:0000313" key="3">
    <source>
        <dbReference type="Proteomes" id="UP000486351"/>
    </source>
</evidence>
<protein>
    <submittedName>
        <fullName evidence="2">Uncharacterized protein</fullName>
    </submittedName>
</protein>
<dbReference type="Proteomes" id="UP000488956">
    <property type="component" value="Unassembled WGS sequence"/>
</dbReference>
<name>A0A6G0S807_9STRA</name>
<gene>
    <name evidence="2" type="ORF">PF008_g5616</name>
    <name evidence="1" type="ORF">PF010_g18656</name>
</gene>
<dbReference type="Proteomes" id="UP000486351">
    <property type="component" value="Unassembled WGS sequence"/>
</dbReference>
<organism evidence="2 3">
    <name type="scientific">Phytophthora fragariae</name>
    <dbReference type="NCBI Taxonomy" id="53985"/>
    <lineage>
        <taxon>Eukaryota</taxon>
        <taxon>Sar</taxon>
        <taxon>Stramenopiles</taxon>
        <taxon>Oomycota</taxon>
        <taxon>Peronosporomycetes</taxon>
        <taxon>Peronosporales</taxon>
        <taxon>Peronosporaceae</taxon>
        <taxon>Phytophthora</taxon>
    </lineage>
</organism>
<reference evidence="3 4" key="1">
    <citation type="submission" date="2018-09" db="EMBL/GenBank/DDBJ databases">
        <title>Genomic investigation of the strawberry pathogen Phytophthora fragariae indicates pathogenicity is determined by transcriptional variation in three key races.</title>
        <authorList>
            <person name="Adams T.M."/>
            <person name="Armitage A.D."/>
            <person name="Sobczyk M.K."/>
            <person name="Bates H.J."/>
            <person name="Dunwell J.M."/>
            <person name="Nellist C.F."/>
            <person name="Harrison R.J."/>
        </authorList>
    </citation>
    <scope>NUCLEOTIDE SEQUENCE [LARGE SCALE GENOMIC DNA]</scope>
    <source>
        <strain evidence="2 3">NOV-77</strain>
        <strain evidence="1 4">ONT-3</strain>
    </source>
</reference>
<evidence type="ECO:0000313" key="2">
    <source>
        <dbReference type="EMBL" id="KAE9352105.1"/>
    </source>
</evidence>
<sequence>MTWKWLQLKGEDGSDLTSADAVFVDIEDVAAFRDAVKDKDKNILATVDAPDLKVFANGAAYDAKQKPLKSSASLVDLGKDEDNALIVVMPTKEQQSGLWLANGTVANARSTKGVCCRLYRLADLNLGYYDPSLRSNGTDSAIWYEDTTLQIRILFQAEENALYFQSQLLSEPVTVGSSLNGQTIAANVVQVSREPTQLCRIFFMHYVAQGSDSPQQTMASHSTTTSIIDLMTDEFRYQRIEAEVCFGSLGKAESCHLIAAEHCHEYPTYHEYDHDPNNRLALSQDMHGFYDGLNVDVPVMNIFFESMSSAPVIEDRYEVKLIVRALDPEYGQRIASRLKEGSTVSADRMEMKMSVFVKNPKVFRKCLEWKSKAN</sequence>
<evidence type="ECO:0000313" key="1">
    <source>
        <dbReference type="EMBL" id="KAE9090258.1"/>
    </source>
</evidence>
<dbReference type="AlphaFoldDB" id="A0A6G0S807"/>